<accession>A0ACC0FRI4</accession>
<proteinExistence type="predicted"/>
<evidence type="ECO:0000313" key="2">
    <source>
        <dbReference type="Proteomes" id="UP001060215"/>
    </source>
</evidence>
<gene>
    <name evidence="1" type="ORF">LOK49_LG12G02577</name>
</gene>
<evidence type="ECO:0000313" key="1">
    <source>
        <dbReference type="EMBL" id="KAI7990979.1"/>
    </source>
</evidence>
<dbReference type="EMBL" id="CM045770">
    <property type="protein sequence ID" value="KAI7990979.1"/>
    <property type="molecule type" value="Genomic_DNA"/>
</dbReference>
<comment type="caution">
    <text evidence="1">The sequence shown here is derived from an EMBL/GenBank/DDBJ whole genome shotgun (WGS) entry which is preliminary data.</text>
</comment>
<protein>
    <submittedName>
        <fullName evidence="1">Protein HEAT-STRESS-ASSOCIATED 32</fullName>
    </submittedName>
</protein>
<keyword evidence="2" id="KW-1185">Reference proteome</keyword>
<reference evidence="1 2" key="1">
    <citation type="journal article" date="2022" name="Plant J.">
        <title>Chromosome-level genome of Camellia lanceoleosa provides a valuable resource for understanding genome evolution and self-incompatibility.</title>
        <authorList>
            <person name="Gong W."/>
            <person name="Xiao S."/>
            <person name="Wang L."/>
            <person name="Liao Z."/>
            <person name="Chang Y."/>
            <person name="Mo W."/>
            <person name="Hu G."/>
            <person name="Li W."/>
            <person name="Zhao G."/>
            <person name="Zhu H."/>
            <person name="Hu X."/>
            <person name="Ji K."/>
            <person name="Xiang X."/>
            <person name="Song Q."/>
            <person name="Yuan D."/>
            <person name="Jin S."/>
            <person name="Zhang L."/>
        </authorList>
    </citation>
    <scope>NUCLEOTIDE SEQUENCE [LARGE SCALE GENOMIC DNA]</scope>
    <source>
        <strain evidence="1">SQ_2022a</strain>
    </source>
</reference>
<organism evidence="1 2">
    <name type="scientific">Camellia lanceoleosa</name>
    <dbReference type="NCBI Taxonomy" id="1840588"/>
    <lineage>
        <taxon>Eukaryota</taxon>
        <taxon>Viridiplantae</taxon>
        <taxon>Streptophyta</taxon>
        <taxon>Embryophyta</taxon>
        <taxon>Tracheophyta</taxon>
        <taxon>Spermatophyta</taxon>
        <taxon>Magnoliopsida</taxon>
        <taxon>eudicotyledons</taxon>
        <taxon>Gunneridae</taxon>
        <taxon>Pentapetalae</taxon>
        <taxon>asterids</taxon>
        <taxon>Ericales</taxon>
        <taxon>Theaceae</taxon>
        <taxon>Camellia</taxon>
    </lineage>
</organism>
<name>A0ACC0FRI4_9ERIC</name>
<dbReference type="Proteomes" id="UP001060215">
    <property type="component" value="Chromosome 13"/>
</dbReference>
<sequence>MALWNLPKLIGFCRGTGEIEFPQLKELSLGRLPQLKWLFLNSSNPFSESMENHNATFISLFPHKVALPSLEELELEDFNNLEGLEHIPISVCSFSKLRKLHVKHCGKWLCVFPSQFLTRLGNLEDLTVENFSLLEKVFELEIVDYEKGQGKSSVDKIEFTQLKILRLYHLPNLVSFFLEVIATSATSTERLQIKNCSMMEEVVAKEEGEEKEENRTPLPKLKCLELKDLPELKSFCHVTHDWELPLVDDITILNCPKMKSFSPGVVCTPKLQCVFVKERKYKWPPGIEGEDWLWISDLNQTIMHLIEKSSSSFSSNDMNLVLSHIRSQGYEVCCIDVEILSRCLEAKLTVCCCFLSRDKELGEGCDSTEVCNRESFGQKLPLGNMSFDNDIFESMGHFVDGLKFFGGSHSLMPKAYIKEVTKMAHKHNVYVSTGDWDEHLLHKGPSAFKEYIEECKQLGFDTIELNVGSLGVLEETLLRFI</sequence>